<dbReference type="PANTHER" id="PTHR47055">
    <property type="entry name" value="DDE_TNP_1_7 DOMAIN-CONTAINING PROTEIN"/>
    <property type="match status" value="1"/>
</dbReference>
<dbReference type="InterPro" id="IPR052638">
    <property type="entry name" value="PiggyBac_TE-derived"/>
</dbReference>
<comment type="caution">
    <text evidence="2">The sequence shown here is derived from an EMBL/GenBank/DDBJ whole genome shotgun (WGS) entry which is preliminary data.</text>
</comment>
<dbReference type="EMBL" id="JAWQEG010000853">
    <property type="protein sequence ID" value="KAK3884786.1"/>
    <property type="molecule type" value="Genomic_DNA"/>
</dbReference>
<dbReference type="AlphaFoldDB" id="A0AAE1G3Q8"/>
<gene>
    <name evidence="2" type="ORF">Pcinc_010972</name>
</gene>
<feature type="compositionally biased region" description="Basic and acidic residues" evidence="1">
    <location>
        <begin position="98"/>
        <end position="109"/>
    </location>
</feature>
<name>A0AAE1G3Q8_PETCI</name>
<evidence type="ECO:0000256" key="1">
    <source>
        <dbReference type="SAM" id="MobiDB-lite"/>
    </source>
</evidence>
<sequence length="193" mass="22044">MITTRAFYRRNAGNESKNRLPWIAPEDCEDSDIDLDTRDYNEDDNDDVLDPDYNSIDTEEEDDINSPSTSTAELGKVGGRKKPVVPHELPVEDEENEPPNKRGRVELVWKKEDVQRPPLPKYVGTARENRIGHPPLRPVKEMEKKSVRRELDYVSSEGILAARWKDNRVVTVLSTDVGIEPKGTVLQYDKTSK</sequence>
<evidence type="ECO:0000313" key="3">
    <source>
        <dbReference type="Proteomes" id="UP001286313"/>
    </source>
</evidence>
<feature type="compositionally biased region" description="Acidic residues" evidence="1">
    <location>
        <begin position="41"/>
        <end position="50"/>
    </location>
</feature>
<dbReference type="PANTHER" id="PTHR47055:SF3">
    <property type="entry name" value="PHORBOL-ESTER_DAG-TYPE DOMAIN-CONTAINING PROTEIN"/>
    <property type="match status" value="1"/>
</dbReference>
<protein>
    <recommendedName>
        <fullName evidence="4">Transposase</fullName>
    </recommendedName>
</protein>
<dbReference type="Proteomes" id="UP001286313">
    <property type="component" value="Unassembled WGS sequence"/>
</dbReference>
<feature type="region of interest" description="Disordered" evidence="1">
    <location>
        <begin position="118"/>
        <end position="137"/>
    </location>
</feature>
<organism evidence="2 3">
    <name type="scientific">Petrolisthes cinctipes</name>
    <name type="common">Flat porcelain crab</name>
    <dbReference type="NCBI Taxonomy" id="88211"/>
    <lineage>
        <taxon>Eukaryota</taxon>
        <taxon>Metazoa</taxon>
        <taxon>Ecdysozoa</taxon>
        <taxon>Arthropoda</taxon>
        <taxon>Crustacea</taxon>
        <taxon>Multicrustacea</taxon>
        <taxon>Malacostraca</taxon>
        <taxon>Eumalacostraca</taxon>
        <taxon>Eucarida</taxon>
        <taxon>Decapoda</taxon>
        <taxon>Pleocyemata</taxon>
        <taxon>Anomura</taxon>
        <taxon>Galatheoidea</taxon>
        <taxon>Porcellanidae</taxon>
        <taxon>Petrolisthes</taxon>
    </lineage>
</organism>
<accession>A0AAE1G3Q8</accession>
<keyword evidence="3" id="KW-1185">Reference proteome</keyword>
<feature type="region of interest" description="Disordered" evidence="1">
    <location>
        <begin position="1"/>
        <end position="109"/>
    </location>
</feature>
<evidence type="ECO:0008006" key="4">
    <source>
        <dbReference type="Google" id="ProtNLM"/>
    </source>
</evidence>
<dbReference type="GO" id="GO:0043565">
    <property type="term" value="F:sequence-specific DNA binding"/>
    <property type="evidence" value="ECO:0007669"/>
    <property type="project" value="TreeGrafter"/>
</dbReference>
<proteinExistence type="predicted"/>
<evidence type="ECO:0000313" key="2">
    <source>
        <dbReference type="EMBL" id="KAK3884786.1"/>
    </source>
</evidence>
<reference evidence="2" key="1">
    <citation type="submission" date="2023-10" db="EMBL/GenBank/DDBJ databases">
        <title>Genome assemblies of two species of porcelain crab, Petrolisthes cinctipes and Petrolisthes manimaculis (Anomura: Porcellanidae).</title>
        <authorList>
            <person name="Angst P."/>
        </authorList>
    </citation>
    <scope>NUCLEOTIDE SEQUENCE</scope>
    <source>
        <strain evidence="2">PB745_01</strain>
        <tissue evidence="2">Gill</tissue>
    </source>
</reference>